<dbReference type="PROSITE" id="PS51186">
    <property type="entry name" value="GNAT"/>
    <property type="match status" value="1"/>
</dbReference>
<dbReference type="Pfam" id="PF23209">
    <property type="entry name" value="IDM1_C"/>
    <property type="match status" value="1"/>
</dbReference>
<sequence length="331" mass="37478">MSDFSNSLRRHELRQARQVLFTLPRNEMFEVAGQPMVYYELRDYRHHPQGKEEGIKTARADVGFMFKAFETGQTRPPRGRKTTLEEAPRIATIHEYLDWTVTAEDALGDNELDFGGFRVVALLPRFKPGWVPPRAYADEAPKRHPELGAPAAPLPALMPNGKPICAAVIRAGPGFLEVPFFATQDARRRKGYGRALLQAIEEIARACKLPYLLLCSTDDPDVKATWRALGFLFTSEEDMQRLGVQEGDLLHMDNTVQMHKPVPSARLWRSVVFTHEHWRQRLYYLPTAETGVRERLARQAEALAKLKPSKRPAKKSVAKKAVVKTNGKAAR</sequence>
<gene>
    <name evidence="3" type="ORF">COCSUDRAFT_46469</name>
</gene>
<dbReference type="eggNOG" id="ENOG502SJGZ">
    <property type="taxonomic scope" value="Eukaryota"/>
</dbReference>
<keyword evidence="4" id="KW-1185">Reference proteome</keyword>
<dbReference type="GeneID" id="17044051"/>
<dbReference type="AlphaFoldDB" id="I0Z5X8"/>
<dbReference type="EMBL" id="AGSI01000003">
    <property type="protein sequence ID" value="EIE26047.1"/>
    <property type="molecule type" value="Genomic_DNA"/>
</dbReference>
<proteinExistence type="predicted"/>
<dbReference type="KEGG" id="csl:COCSUDRAFT_46469"/>
<evidence type="ECO:0000256" key="1">
    <source>
        <dbReference type="SAM" id="MobiDB-lite"/>
    </source>
</evidence>
<dbReference type="RefSeq" id="XP_005650591.1">
    <property type="nucleotide sequence ID" value="XM_005650534.1"/>
</dbReference>
<feature type="domain" description="N-acetyltransferase" evidence="2">
    <location>
        <begin position="109"/>
        <end position="263"/>
    </location>
</feature>
<dbReference type="InterPro" id="IPR016181">
    <property type="entry name" value="Acyl_CoA_acyltransferase"/>
</dbReference>
<evidence type="ECO:0000313" key="4">
    <source>
        <dbReference type="Proteomes" id="UP000007264"/>
    </source>
</evidence>
<dbReference type="OrthoDB" id="429143at2759"/>
<dbReference type="InterPro" id="IPR000182">
    <property type="entry name" value="GNAT_dom"/>
</dbReference>
<dbReference type="GO" id="GO:0016747">
    <property type="term" value="F:acyltransferase activity, transferring groups other than amino-acyl groups"/>
    <property type="evidence" value="ECO:0007669"/>
    <property type="project" value="InterPro"/>
</dbReference>
<protein>
    <recommendedName>
        <fullName evidence="2">N-acetyltransferase domain-containing protein</fullName>
    </recommendedName>
</protein>
<evidence type="ECO:0000313" key="3">
    <source>
        <dbReference type="EMBL" id="EIE26047.1"/>
    </source>
</evidence>
<organism evidence="3 4">
    <name type="scientific">Coccomyxa subellipsoidea (strain C-169)</name>
    <name type="common">Green microalga</name>
    <dbReference type="NCBI Taxonomy" id="574566"/>
    <lineage>
        <taxon>Eukaryota</taxon>
        <taxon>Viridiplantae</taxon>
        <taxon>Chlorophyta</taxon>
        <taxon>core chlorophytes</taxon>
        <taxon>Trebouxiophyceae</taxon>
        <taxon>Trebouxiophyceae incertae sedis</taxon>
        <taxon>Coccomyxaceae</taxon>
        <taxon>Coccomyxa</taxon>
        <taxon>Coccomyxa subellipsoidea</taxon>
    </lineage>
</organism>
<feature type="compositionally biased region" description="Basic residues" evidence="1">
    <location>
        <begin position="307"/>
        <end position="322"/>
    </location>
</feature>
<dbReference type="CDD" id="cd04301">
    <property type="entry name" value="NAT_SF"/>
    <property type="match status" value="1"/>
</dbReference>
<dbReference type="Proteomes" id="UP000007264">
    <property type="component" value="Unassembled WGS sequence"/>
</dbReference>
<reference evidence="3 4" key="1">
    <citation type="journal article" date="2012" name="Genome Biol.">
        <title>The genome of the polar eukaryotic microalga coccomyxa subellipsoidea reveals traits of cold adaptation.</title>
        <authorList>
            <person name="Blanc G."/>
            <person name="Agarkova I."/>
            <person name="Grimwood J."/>
            <person name="Kuo A."/>
            <person name="Brueggeman A."/>
            <person name="Dunigan D."/>
            <person name="Gurnon J."/>
            <person name="Ladunga I."/>
            <person name="Lindquist E."/>
            <person name="Lucas S."/>
            <person name="Pangilinan J."/>
            <person name="Proschold T."/>
            <person name="Salamov A."/>
            <person name="Schmutz J."/>
            <person name="Weeks D."/>
            <person name="Yamada T."/>
            <person name="Claverie J.M."/>
            <person name="Grigoriev I."/>
            <person name="Van Etten J."/>
            <person name="Lomsadze A."/>
            <person name="Borodovsky M."/>
        </authorList>
    </citation>
    <scope>NUCLEOTIDE SEQUENCE [LARGE SCALE GENOMIC DNA]</scope>
    <source>
        <strain evidence="3 4">C-169</strain>
    </source>
</reference>
<dbReference type="SUPFAM" id="SSF55729">
    <property type="entry name" value="Acyl-CoA N-acyltransferases (Nat)"/>
    <property type="match status" value="1"/>
</dbReference>
<dbReference type="Gene3D" id="3.40.630.30">
    <property type="match status" value="1"/>
</dbReference>
<comment type="caution">
    <text evidence="3">The sequence shown here is derived from an EMBL/GenBank/DDBJ whole genome shotgun (WGS) entry which is preliminary data.</text>
</comment>
<dbReference type="InterPro" id="IPR056511">
    <property type="entry name" value="IDM1_C"/>
</dbReference>
<feature type="region of interest" description="Disordered" evidence="1">
    <location>
        <begin position="305"/>
        <end position="331"/>
    </location>
</feature>
<evidence type="ECO:0000259" key="2">
    <source>
        <dbReference type="PROSITE" id="PS51186"/>
    </source>
</evidence>
<dbReference type="STRING" id="574566.I0Z5X8"/>
<accession>I0Z5X8</accession>
<name>I0Z5X8_COCSC</name>